<sequence>MTKQDIFSSREGGAEEEKFIAVELSGLEELKELKLLEYKNFKLNDRNALLNDIIAEDSARKALREIKMTEGRTSFFGIRRGGKIVAGGVLAVAAWYDGHAPEAHLYSTNVAPEWRGKGLAQILIDARVEKARQFGCQVITVDNEAKNPIGLVSKFNGGFILNGVAQDEQKNNLFELSRNIDDHSDADNDRKKIKTDSPKPQWHEIELDNIEAIKFWLSQKPKWVGVDIKNLGAADDNDPKNWVLIMENKEDVKQQKTGD</sequence>
<comment type="caution">
    <text evidence="2">The sequence shown here is derived from an EMBL/GenBank/DDBJ whole genome shotgun (WGS) entry which is preliminary data.</text>
</comment>
<dbReference type="SUPFAM" id="SSF55729">
    <property type="entry name" value="Acyl-CoA N-acyltransferases (Nat)"/>
    <property type="match status" value="1"/>
</dbReference>
<name>A0A1F6NX47_9BACT</name>
<dbReference type="InterPro" id="IPR000182">
    <property type="entry name" value="GNAT_dom"/>
</dbReference>
<feature type="domain" description="N-acetyltransferase" evidence="1">
    <location>
        <begin position="36"/>
        <end position="181"/>
    </location>
</feature>
<dbReference type="GO" id="GO:0016747">
    <property type="term" value="F:acyltransferase activity, transferring groups other than amino-acyl groups"/>
    <property type="evidence" value="ECO:0007669"/>
    <property type="project" value="InterPro"/>
</dbReference>
<dbReference type="EMBL" id="MFQZ01000002">
    <property type="protein sequence ID" value="OGH88495.1"/>
    <property type="molecule type" value="Genomic_DNA"/>
</dbReference>
<evidence type="ECO:0000313" key="3">
    <source>
        <dbReference type="Proteomes" id="UP000177907"/>
    </source>
</evidence>
<dbReference type="AlphaFoldDB" id="A0A1F6NX47"/>
<dbReference type="Proteomes" id="UP000177907">
    <property type="component" value="Unassembled WGS sequence"/>
</dbReference>
<evidence type="ECO:0000259" key="1">
    <source>
        <dbReference type="PROSITE" id="PS51186"/>
    </source>
</evidence>
<accession>A0A1F6NX47</accession>
<dbReference type="Gene3D" id="3.40.630.30">
    <property type="match status" value="1"/>
</dbReference>
<reference evidence="2 3" key="1">
    <citation type="journal article" date="2016" name="Nat. Commun.">
        <title>Thousands of microbial genomes shed light on interconnected biogeochemical processes in an aquifer system.</title>
        <authorList>
            <person name="Anantharaman K."/>
            <person name="Brown C.T."/>
            <person name="Hug L.A."/>
            <person name="Sharon I."/>
            <person name="Castelle C.J."/>
            <person name="Probst A.J."/>
            <person name="Thomas B.C."/>
            <person name="Singh A."/>
            <person name="Wilkins M.J."/>
            <person name="Karaoz U."/>
            <person name="Brodie E.L."/>
            <person name="Williams K.H."/>
            <person name="Hubbard S.S."/>
            <person name="Banfield J.F."/>
        </authorList>
    </citation>
    <scope>NUCLEOTIDE SEQUENCE [LARGE SCALE GENOMIC DNA]</scope>
</reference>
<dbReference type="CDD" id="cd04301">
    <property type="entry name" value="NAT_SF"/>
    <property type="match status" value="1"/>
</dbReference>
<proteinExistence type="predicted"/>
<protein>
    <recommendedName>
        <fullName evidence="1">N-acetyltransferase domain-containing protein</fullName>
    </recommendedName>
</protein>
<evidence type="ECO:0000313" key="2">
    <source>
        <dbReference type="EMBL" id="OGH88495.1"/>
    </source>
</evidence>
<dbReference type="Pfam" id="PF00583">
    <property type="entry name" value="Acetyltransf_1"/>
    <property type="match status" value="1"/>
</dbReference>
<dbReference type="InterPro" id="IPR016181">
    <property type="entry name" value="Acyl_CoA_acyltransferase"/>
</dbReference>
<dbReference type="PROSITE" id="PS51186">
    <property type="entry name" value="GNAT"/>
    <property type="match status" value="1"/>
</dbReference>
<gene>
    <name evidence="2" type="ORF">A3J93_04500</name>
</gene>
<dbReference type="STRING" id="1798704.A3J93_04500"/>
<organism evidence="2 3">
    <name type="scientific">Candidatus Magasanikbacteria bacterium RIFOXYC2_FULL_42_28</name>
    <dbReference type="NCBI Taxonomy" id="1798704"/>
    <lineage>
        <taxon>Bacteria</taxon>
        <taxon>Candidatus Magasanikiibacteriota</taxon>
    </lineage>
</organism>